<name>A0ABN7XR50_GIGMA</name>
<protein>
    <submittedName>
        <fullName evidence="2">44143_t:CDS:1</fullName>
    </submittedName>
</protein>
<dbReference type="EMBL" id="CAJVQB010160979">
    <property type="protein sequence ID" value="CAG8856524.1"/>
    <property type="molecule type" value="Genomic_DNA"/>
</dbReference>
<feature type="compositionally biased region" description="Polar residues" evidence="1">
    <location>
        <begin position="1"/>
        <end position="41"/>
    </location>
</feature>
<feature type="non-terminal residue" evidence="2">
    <location>
        <position position="1"/>
    </location>
</feature>
<proteinExistence type="predicted"/>
<feature type="region of interest" description="Disordered" evidence="1">
    <location>
        <begin position="1"/>
        <end position="55"/>
    </location>
</feature>
<reference evidence="2 3" key="1">
    <citation type="submission" date="2021-06" db="EMBL/GenBank/DDBJ databases">
        <authorList>
            <person name="Kallberg Y."/>
            <person name="Tangrot J."/>
            <person name="Rosling A."/>
        </authorList>
    </citation>
    <scope>NUCLEOTIDE SEQUENCE [LARGE SCALE GENOMIC DNA]</scope>
    <source>
        <strain evidence="2 3">120-4 pot B 10/14</strain>
    </source>
</reference>
<accession>A0ABN7XR50</accession>
<comment type="caution">
    <text evidence="2">The sequence shown here is derived from an EMBL/GenBank/DDBJ whole genome shotgun (WGS) entry which is preliminary data.</text>
</comment>
<organism evidence="2 3">
    <name type="scientific">Gigaspora margarita</name>
    <dbReference type="NCBI Taxonomy" id="4874"/>
    <lineage>
        <taxon>Eukaryota</taxon>
        <taxon>Fungi</taxon>
        <taxon>Fungi incertae sedis</taxon>
        <taxon>Mucoromycota</taxon>
        <taxon>Glomeromycotina</taxon>
        <taxon>Glomeromycetes</taxon>
        <taxon>Diversisporales</taxon>
        <taxon>Gigasporaceae</taxon>
        <taxon>Gigaspora</taxon>
    </lineage>
</organism>
<dbReference type="Proteomes" id="UP000789901">
    <property type="component" value="Unassembled WGS sequence"/>
</dbReference>
<gene>
    <name evidence="2" type="ORF">GMARGA_LOCUS45345</name>
</gene>
<evidence type="ECO:0000313" key="2">
    <source>
        <dbReference type="EMBL" id="CAG8856524.1"/>
    </source>
</evidence>
<evidence type="ECO:0000313" key="3">
    <source>
        <dbReference type="Proteomes" id="UP000789901"/>
    </source>
</evidence>
<keyword evidence="3" id="KW-1185">Reference proteome</keyword>
<evidence type="ECO:0000256" key="1">
    <source>
        <dbReference type="SAM" id="MobiDB-lite"/>
    </source>
</evidence>
<sequence>YAYNTSKTGSKAASSQSPNNVPPLQQTASPTSKPSQQQAGSLSGPVAKPLPPNAQ</sequence>